<dbReference type="AlphaFoldDB" id="A0A061H506"/>
<sequence length="219" mass="24016">MARCTAIAPLCRLHSRSSSSSSVELLIEFGEDGRVAVHDALRRRRVALPRRILDQQPRRRRRRCVGSVGGGTLYGGVIVEVGEVRHAHLRPHRADARARGGRDVARSEDVGAYPDEAGEPRDRTTVVSIGGGHHFQFSRSRTRPLFAGCGTECIEGGALRVEVELVAEGEERGPRRAEHLERRQGVPVVFGLEVHPTSEALRGARRRLQGEESGGCVAR</sequence>
<dbReference type="HOGENOM" id="CLU_1262028_0_0_1"/>
<dbReference type="EMBL" id="KE361651">
    <property type="protein sequence ID" value="EPQ25726.1"/>
    <property type="molecule type" value="Genomic_DNA"/>
</dbReference>
<protein>
    <submittedName>
        <fullName evidence="1">Uncharacterized protein</fullName>
    </submittedName>
</protein>
<evidence type="ECO:0000313" key="2">
    <source>
        <dbReference type="Proteomes" id="UP000053664"/>
    </source>
</evidence>
<accession>A0A061H506</accession>
<organism evidence="1 2">
    <name type="scientific">Pseudozyma flocculosa PF-1</name>
    <dbReference type="NCBI Taxonomy" id="1277687"/>
    <lineage>
        <taxon>Eukaryota</taxon>
        <taxon>Fungi</taxon>
        <taxon>Dikarya</taxon>
        <taxon>Basidiomycota</taxon>
        <taxon>Ustilaginomycotina</taxon>
        <taxon>Ustilaginomycetes</taxon>
        <taxon>Ustilaginales</taxon>
        <taxon>Ustilaginaceae</taxon>
        <taxon>Pseudozyma</taxon>
    </lineage>
</organism>
<dbReference type="KEGG" id="pfp:PFL1_06720"/>
<dbReference type="RefSeq" id="XP_007882457.1">
    <property type="nucleotide sequence ID" value="XM_007884266.1"/>
</dbReference>
<dbReference type="Proteomes" id="UP000053664">
    <property type="component" value="Unassembled WGS sequence"/>
</dbReference>
<evidence type="ECO:0000313" key="1">
    <source>
        <dbReference type="EMBL" id="EPQ25726.1"/>
    </source>
</evidence>
<name>A0A061H506_9BASI</name>
<dbReference type="GeneID" id="19320791"/>
<gene>
    <name evidence="1" type="ORF">PFL1_06720</name>
</gene>
<reference evidence="1 2" key="1">
    <citation type="journal article" date="2013" name="Plant Cell">
        <title>The transition from a phytopathogenic smut ancestor to an anamorphic biocontrol agent deciphered by comparative whole-genome analysis.</title>
        <authorList>
            <person name="Lefebvre F."/>
            <person name="Joly D.L."/>
            <person name="Labbe C."/>
            <person name="Teichmann B."/>
            <person name="Linning R."/>
            <person name="Belzile F."/>
            <person name="Bakkeren G."/>
            <person name="Belanger R.R."/>
        </authorList>
    </citation>
    <scope>NUCLEOTIDE SEQUENCE [LARGE SCALE GENOMIC DNA]</scope>
    <source>
        <strain evidence="1 2">PF-1</strain>
    </source>
</reference>
<proteinExistence type="predicted"/>